<gene>
    <name evidence="2" type="ORF">PGTUg99_019244</name>
</gene>
<reference evidence="2 3" key="1">
    <citation type="submission" date="2019-05" db="EMBL/GenBank/DDBJ databases">
        <title>Emergence of the Ug99 lineage of the wheat stem rust pathogen through somatic hybridization.</title>
        <authorList>
            <person name="Li F."/>
            <person name="Upadhyaya N.M."/>
            <person name="Sperschneider J."/>
            <person name="Matny O."/>
            <person name="Nguyen-Phuc H."/>
            <person name="Mago R."/>
            <person name="Raley C."/>
            <person name="Miller M.E."/>
            <person name="Silverstein K.A.T."/>
            <person name="Henningsen E."/>
            <person name="Hirsch C.D."/>
            <person name="Visser B."/>
            <person name="Pretorius Z.A."/>
            <person name="Steffenson B.J."/>
            <person name="Schwessinger B."/>
            <person name="Dodds P.N."/>
            <person name="Figueroa M."/>
        </authorList>
    </citation>
    <scope>NUCLEOTIDE SEQUENCE [LARGE SCALE GENOMIC DNA]</scope>
    <source>
        <strain evidence="2 3">Ug99</strain>
    </source>
</reference>
<organism evidence="2 3">
    <name type="scientific">Puccinia graminis f. sp. tritici</name>
    <dbReference type="NCBI Taxonomy" id="56615"/>
    <lineage>
        <taxon>Eukaryota</taxon>
        <taxon>Fungi</taxon>
        <taxon>Dikarya</taxon>
        <taxon>Basidiomycota</taxon>
        <taxon>Pucciniomycotina</taxon>
        <taxon>Pucciniomycetes</taxon>
        <taxon>Pucciniales</taxon>
        <taxon>Pucciniaceae</taxon>
        <taxon>Puccinia</taxon>
    </lineage>
</organism>
<protein>
    <submittedName>
        <fullName evidence="2">Uncharacterized protein</fullName>
    </submittedName>
</protein>
<dbReference type="EMBL" id="VDEP01000510">
    <property type="protein sequence ID" value="KAA1065424.1"/>
    <property type="molecule type" value="Genomic_DNA"/>
</dbReference>
<comment type="caution">
    <text evidence="2">The sequence shown here is derived from an EMBL/GenBank/DDBJ whole genome shotgun (WGS) entry which is preliminary data.</text>
</comment>
<proteinExistence type="predicted"/>
<evidence type="ECO:0000256" key="1">
    <source>
        <dbReference type="SAM" id="MobiDB-lite"/>
    </source>
</evidence>
<accession>A0A5B0LPJ0</accession>
<dbReference type="Proteomes" id="UP000325313">
    <property type="component" value="Unassembled WGS sequence"/>
</dbReference>
<name>A0A5B0LPJ0_PUCGR</name>
<feature type="region of interest" description="Disordered" evidence="1">
    <location>
        <begin position="1"/>
        <end position="26"/>
    </location>
</feature>
<evidence type="ECO:0000313" key="3">
    <source>
        <dbReference type="Proteomes" id="UP000325313"/>
    </source>
</evidence>
<evidence type="ECO:0000313" key="2">
    <source>
        <dbReference type="EMBL" id="KAA1065424.1"/>
    </source>
</evidence>
<dbReference type="AlphaFoldDB" id="A0A5B0LPJ0"/>
<sequence>MWYGTNGAQAAFKHGSGRLDGSPKKTSAIPVEGRELLIDDHSTYGPHDEDPTLPVGMLCWSVRSASLIFDSHDGPTHWIVTDRSRRVELDD</sequence>